<protein>
    <recommendedName>
        <fullName evidence="3">Acyl carrier protein</fullName>
    </recommendedName>
</protein>
<dbReference type="SUPFAM" id="SSF47336">
    <property type="entry name" value="ACP-like"/>
    <property type="match status" value="1"/>
</dbReference>
<keyword evidence="2" id="KW-1185">Reference proteome</keyword>
<gene>
    <name evidence="1" type="ORF">GCM10009827_034120</name>
</gene>
<reference evidence="1 2" key="1">
    <citation type="journal article" date="2019" name="Int. J. Syst. Evol. Microbiol.">
        <title>The Global Catalogue of Microorganisms (GCM) 10K type strain sequencing project: providing services to taxonomists for standard genome sequencing and annotation.</title>
        <authorList>
            <consortium name="The Broad Institute Genomics Platform"/>
            <consortium name="The Broad Institute Genome Sequencing Center for Infectious Disease"/>
            <person name="Wu L."/>
            <person name="Ma J."/>
        </authorList>
    </citation>
    <scope>NUCLEOTIDE SEQUENCE [LARGE SCALE GENOMIC DNA]</scope>
    <source>
        <strain evidence="1 2">JCM 15933</strain>
    </source>
</reference>
<name>A0ABN2ADQ7_9ACTN</name>
<evidence type="ECO:0000313" key="1">
    <source>
        <dbReference type="EMBL" id="GAA1516551.1"/>
    </source>
</evidence>
<dbReference type="InterPro" id="IPR036736">
    <property type="entry name" value="ACP-like_sf"/>
</dbReference>
<evidence type="ECO:0000313" key="2">
    <source>
        <dbReference type="Proteomes" id="UP001501470"/>
    </source>
</evidence>
<comment type="caution">
    <text evidence="1">The sequence shown here is derived from an EMBL/GenBank/DDBJ whole genome shotgun (WGS) entry which is preliminary data.</text>
</comment>
<dbReference type="Gene3D" id="1.10.1200.10">
    <property type="entry name" value="ACP-like"/>
    <property type="match status" value="1"/>
</dbReference>
<dbReference type="EMBL" id="BAAAQD010000006">
    <property type="protein sequence ID" value="GAA1516551.1"/>
    <property type="molecule type" value="Genomic_DNA"/>
</dbReference>
<proteinExistence type="predicted"/>
<dbReference type="Proteomes" id="UP001501470">
    <property type="component" value="Unassembled WGS sequence"/>
</dbReference>
<accession>A0ABN2ADQ7</accession>
<evidence type="ECO:0008006" key="3">
    <source>
        <dbReference type="Google" id="ProtNLM"/>
    </source>
</evidence>
<dbReference type="RefSeq" id="WP_344502903.1">
    <property type="nucleotide sequence ID" value="NZ_BAAAQD010000006.1"/>
</dbReference>
<sequence length="116" mass="12178">MSAPPVDAALRDRVATMVSTATDGEVTTEEILTGGGSLAALGVGSLAVLRLVDALDDELGVQLDLDTPGTHFDDFDDLVRTVQERAVADDLVRTAQERAVADDLGGTVQERAVRDD</sequence>
<organism evidence="1 2">
    <name type="scientific">Dactylosporangium maewongense</name>
    <dbReference type="NCBI Taxonomy" id="634393"/>
    <lineage>
        <taxon>Bacteria</taxon>
        <taxon>Bacillati</taxon>
        <taxon>Actinomycetota</taxon>
        <taxon>Actinomycetes</taxon>
        <taxon>Micromonosporales</taxon>
        <taxon>Micromonosporaceae</taxon>
        <taxon>Dactylosporangium</taxon>
    </lineage>
</organism>